<dbReference type="OrthoDB" id="3199616at2"/>
<dbReference type="InterPro" id="IPR001296">
    <property type="entry name" value="Glyco_trans_1"/>
</dbReference>
<evidence type="ECO:0000259" key="2">
    <source>
        <dbReference type="Pfam" id="PF13439"/>
    </source>
</evidence>
<dbReference type="RefSeq" id="WP_048569812.1">
    <property type="nucleotide sequence ID" value="NZ_LFVU01000006.1"/>
</dbReference>
<dbReference type="AlphaFoldDB" id="A0A0J8DEF1"/>
<feature type="domain" description="Glycosyltransferase subfamily 4-like N-terminal" evidence="2">
    <location>
        <begin position="13"/>
        <end position="172"/>
    </location>
</feature>
<accession>A0A0J8DEF1</accession>
<protein>
    <submittedName>
        <fullName evidence="3">Glycosyltransferase</fullName>
    </submittedName>
</protein>
<dbReference type="Proteomes" id="UP000036756">
    <property type="component" value="Unassembled WGS sequence"/>
</dbReference>
<sequence>MIILHMISGGESGGSKKHLLSLANEMKERKSKNIILCFIEGELYKEAKAMGLKTYLVKQEKRFDLSIVSKIKSICKSEGVDIINSHGGRANFICYFLKKFLKVKYVTTIHSDYESDYKGNTYKTLIYTNINKIALKSFNNYIAVSENFKKLLIKRGFRENRIFTVYNGIDTKETISTLDYNEIIDKYSLKIFKRYIVMVARLHPIKGHRDFLNACELIYEQIKDTGIILVGDGSLKEELVNLIQSYKIKNNIMFVGFKEPGDFFRLAEFTVLTSYSESFPLVILESGLYGKCVVASNVGGIPEIIKSMENGLLTIPGSINDIAEKLTLLLENSSFSKEFGDRLREDVLNKFSIKALADSYEEIWNNILMGE</sequence>
<dbReference type="Pfam" id="PF00534">
    <property type="entry name" value="Glycos_transf_1"/>
    <property type="match status" value="1"/>
</dbReference>
<dbReference type="PANTHER" id="PTHR12526:SF627">
    <property type="entry name" value="D-RHAMNOSYLTRANSFERASE WBPZ"/>
    <property type="match status" value="1"/>
</dbReference>
<reference evidence="3 4" key="1">
    <citation type="submission" date="2015-06" db="EMBL/GenBank/DDBJ databases">
        <title>Draft genome sequence of the purine-degrading Clostridium cylindrosporum HC-1 (DSM 605).</title>
        <authorList>
            <person name="Poehlein A."/>
            <person name="Schiel-Bengelsdorf B."/>
            <person name="Bengelsdorf F."/>
            <person name="Daniel R."/>
            <person name="Duerre P."/>
        </authorList>
    </citation>
    <scope>NUCLEOTIDE SEQUENCE [LARGE SCALE GENOMIC DNA]</scope>
    <source>
        <strain evidence="3 4">DSM 605</strain>
    </source>
</reference>
<gene>
    <name evidence="3" type="ORF">CLCY_9c00350</name>
</gene>
<keyword evidence="4" id="KW-1185">Reference proteome</keyword>
<dbReference type="PATRIC" id="fig|1121307.3.peg.2618"/>
<comment type="caution">
    <text evidence="3">The sequence shown here is derived from an EMBL/GenBank/DDBJ whole genome shotgun (WGS) entry which is preliminary data.</text>
</comment>
<keyword evidence="3" id="KW-0808">Transferase</keyword>
<evidence type="ECO:0000259" key="1">
    <source>
        <dbReference type="Pfam" id="PF00534"/>
    </source>
</evidence>
<dbReference type="GO" id="GO:0016757">
    <property type="term" value="F:glycosyltransferase activity"/>
    <property type="evidence" value="ECO:0007669"/>
    <property type="project" value="InterPro"/>
</dbReference>
<dbReference type="Gene3D" id="3.40.50.2000">
    <property type="entry name" value="Glycogen Phosphorylase B"/>
    <property type="match status" value="2"/>
</dbReference>
<name>A0A0J8DEF1_CLOCY</name>
<dbReference type="EMBL" id="LFVU01000006">
    <property type="protein sequence ID" value="KMT22604.1"/>
    <property type="molecule type" value="Genomic_DNA"/>
</dbReference>
<proteinExistence type="predicted"/>
<dbReference type="Pfam" id="PF13439">
    <property type="entry name" value="Glyco_transf_4"/>
    <property type="match status" value="1"/>
</dbReference>
<dbReference type="PANTHER" id="PTHR12526">
    <property type="entry name" value="GLYCOSYLTRANSFERASE"/>
    <property type="match status" value="1"/>
</dbReference>
<dbReference type="STRING" id="1121307.CLCY_9c00350"/>
<feature type="domain" description="Glycosyl transferase family 1" evidence="1">
    <location>
        <begin position="186"/>
        <end position="344"/>
    </location>
</feature>
<evidence type="ECO:0000313" key="3">
    <source>
        <dbReference type="EMBL" id="KMT22604.1"/>
    </source>
</evidence>
<dbReference type="CDD" id="cd03801">
    <property type="entry name" value="GT4_PimA-like"/>
    <property type="match status" value="1"/>
</dbReference>
<dbReference type="SUPFAM" id="SSF53756">
    <property type="entry name" value="UDP-Glycosyltransferase/glycogen phosphorylase"/>
    <property type="match status" value="1"/>
</dbReference>
<evidence type="ECO:0000313" key="4">
    <source>
        <dbReference type="Proteomes" id="UP000036756"/>
    </source>
</evidence>
<organism evidence="3 4">
    <name type="scientific">Clostridium cylindrosporum DSM 605</name>
    <dbReference type="NCBI Taxonomy" id="1121307"/>
    <lineage>
        <taxon>Bacteria</taxon>
        <taxon>Bacillati</taxon>
        <taxon>Bacillota</taxon>
        <taxon>Clostridia</taxon>
        <taxon>Eubacteriales</taxon>
        <taxon>Clostridiaceae</taxon>
        <taxon>Clostridium</taxon>
    </lineage>
</organism>
<dbReference type="InterPro" id="IPR028098">
    <property type="entry name" value="Glyco_trans_4-like_N"/>
</dbReference>